<dbReference type="SUPFAM" id="SSF82714">
    <property type="entry name" value="Multidrug efflux transporter AcrB TolC docking domain, DN and DC subdomains"/>
    <property type="match status" value="2"/>
</dbReference>
<keyword evidence="3" id="KW-1185">Reference proteome</keyword>
<feature type="transmembrane region" description="Helical" evidence="1">
    <location>
        <begin position="879"/>
        <end position="898"/>
    </location>
</feature>
<keyword evidence="1" id="KW-0472">Membrane</keyword>
<dbReference type="Proteomes" id="UP000525298">
    <property type="component" value="Unassembled WGS sequence"/>
</dbReference>
<dbReference type="Gene3D" id="1.20.1640.10">
    <property type="entry name" value="Multidrug efflux transporter AcrB transmembrane domain"/>
    <property type="match status" value="2"/>
</dbReference>
<keyword evidence="1" id="KW-1133">Transmembrane helix</keyword>
<dbReference type="Pfam" id="PF00873">
    <property type="entry name" value="ACR_tran"/>
    <property type="match status" value="1"/>
</dbReference>
<organism evidence="2 3">
    <name type="scientific">Desulfosalsimonas propionicica</name>
    <dbReference type="NCBI Taxonomy" id="332175"/>
    <lineage>
        <taxon>Bacteria</taxon>
        <taxon>Pseudomonadati</taxon>
        <taxon>Thermodesulfobacteriota</taxon>
        <taxon>Desulfobacteria</taxon>
        <taxon>Desulfobacterales</taxon>
        <taxon>Desulfosalsimonadaceae</taxon>
        <taxon>Desulfosalsimonas</taxon>
    </lineage>
</organism>
<sequence length="1052" mass="113457">MNISRAALNHPYAVAAAVLLVAAMGFIGFLRTPSELFPDTFPPQVVVVTVQPGASADDVSDKITEVIEKEINTLSGLESIRSTSRDQVSSVMAEFSYSKDPGQAILDVQNAMARIRADLPVNAQEPKLYRLSDATARPLLTLALRPKNDSRRDLSEIRLLAENQIQDRLLAIAGVADVDVFGGHRPEIRVRVDRDELAANGVHIGEVIAALAEQNISAPAGNIYAGDSEYLVRIAGEFKNLSEIRQLPIRRPGRGLLRISDVAEVELTEQEPRSAYHGNGQAAIALGVIKPEGGNTVAAIERVKSFLPELAALYPDIAFELTQDQQPLIDINMHGMVLSIIEAVIFTVAVIFLFLAEARAALVAGITIPLSFLFTLAVLWFTPYTLNMVTLSGLIVATGMVVDASVVALENIYRHFHAGKGPDGTEGQPDAKTAADTGAREIALAITAGMLTTVAVLVPIIFIGGYPGRTIGRLSLTISLTMVASLVLALTLVPLLTSKVLGRKRKKKNIAERVASWVDVGVGFIRRFYVFILKSALRWRLVTLILAAAFFVLSVRTIPPIIGGALMPPMDTGIAIVEFDLPATDGIGQMEKTLNRVEEIIYAQPGIEKVSSVIGSEPGAISFGTGGATTQSASITVELVDRTQREKSIWAIEETWREKLRQVPGIKSFRVSEYGATPMATTKAPVDIIISGPDARILDRLADQTMQRLQGVRGLTDVRRSWHFDQKQVDVTVDPALARMYGTSPEEVSRQVSAAVQGVPATSMRLADFLDIPIRVQYGRSDRNSLSALEHAYVGSDFGPIPLRAMAEVETQTQRPFITREDLQATIDVTGVNFNMTIAQVTGMAKKALAGLDPPGGYNIEFAGTASDMESTQKQLRQALVIGIVLLYFLLLAMFGSFAHPITIMAAIPLAVAGSMWGLLLFDKPMCMPGTMGMIFLAGIIINNSVLLLDFIIQARKQGSEKNDAIVRAVELRIRPILMTTFSTIIGLSPLIFETAVGLERLSPLGIVAGSGLLVGTFLTMIVVPVVYSGMDSIGHGLSGLLRGHRAGLKEA</sequence>
<dbReference type="EMBL" id="JACDUS010000003">
    <property type="protein sequence ID" value="MBA2880913.1"/>
    <property type="molecule type" value="Genomic_DNA"/>
</dbReference>
<dbReference type="PRINTS" id="PR00702">
    <property type="entry name" value="ACRIFLAVINRP"/>
</dbReference>
<comment type="caution">
    <text evidence="2">The sequence shown here is derived from an EMBL/GenBank/DDBJ whole genome shotgun (WGS) entry which is preliminary data.</text>
</comment>
<evidence type="ECO:0000313" key="2">
    <source>
        <dbReference type="EMBL" id="MBA2880913.1"/>
    </source>
</evidence>
<dbReference type="AlphaFoldDB" id="A0A7W0C847"/>
<dbReference type="SUPFAM" id="SSF82866">
    <property type="entry name" value="Multidrug efflux transporter AcrB transmembrane domain"/>
    <property type="match status" value="2"/>
</dbReference>
<feature type="transmembrane region" description="Helical" evidence="1">
    <location>
        <begin position="333"/>
        <end position="355"/>
    </location>
</feature>
<feature type="transmembrane region" description="Helical" evidence="1">
    <location>
        <begin position="12"/>
        <end position="30"/>
    </location>
</feature>
<dbReference type="InterPro" id="IPR027463">
    <property type="entry name" value="AcrB_DN_DC_subdom"/>
</dbReference>
<dbReference type="InterPro" id="IPR001036">
    <property type="entry name" value="Acrflvin-R"/>
</dbReference>
<reference evidence="2 3" key="1">
    <citation type="submission" date="2020-07" db="EMBL/GenBank/DDBJ databases">
        <title>Genomic Encyclopedia of Type Strains, Phase IV (KMG-IV): sequencing the most valuable type-strain genomes for metagenomic binning, comparative biology and taxonomic classification.</title>
        <authorList>
            <person name="Goeker M."/>
        </authorList>
    </citation>
    <scope>NUCLEOTIDE SEQUENCE [LARGE SCALE GENOMIC DNA]</scope>
    <source>
        <strain evidence="2 3">DSM 17721</strain>
    </source>
</reference>
<feature type="transmembrane region" description="Helical" evidence="1">
    <location>
        <begin position="388"/>
        <end position="409"/>
    </location>
</feature>
<evidence type="ECO:0000256" key="1">
    <source>
        <dbReference type="SAM" id="Phobius"/>
    </source>
</evidence>
<proteinExistence type="predicted"/>
<dbReference type="Gene3D" id="3.30.2090.10">
    <property type="entry name" value="Multidrug efflux transporter AcrB TolC docking domain, DN and DC subdomains"/>
    <property type="match status" value="2"/>
</dbReference>
<feature type="transmembrane region" description="Helical" evidence="1">
    <location>
        <begin position="904"/>
        <end position="922"/>
    </location>
</feature>
<feature type="transmembrane region" description="Helical" evidence="1">
    <location>
        <begin position="478"/>
        <end position="502"/>
    </location>
</feature>
<dbReference type="Gene3D" id="3.30.70.1440">
    <property type="entry name" value="Multidrug efflux transporter AcrB pore domain"/>
    <property type="match status" value="1"/>
</dbReference>
<dbReference type="GO" id="GO:0005886">
    <property type="term" value="C:plasma membrane"/>
    <property type="evidence" value="ECO:0007669"/>
    <property type="project" value="TreeGrafter"/>
</dbReference>
<keyword evidence="1" id="KW-0812">Transmembrane</keyword>
<dbReference type="Gene3D" id="3.30.70.1430">
    <property type="entry name" value="Multidrug efflux transporter AcrB pore domain"/>
    <property type="match status" value="2"/>
</dbReference>
<feature type="transmembrane region" description="Helical" evidence="1">
    <location>
        <begin position="362"/>
        <end position="382"/>
    </location>
</feature>
<feature type="transmembrane region" description="Helical" evidence="1">
    <location>
        <begin position="934"/>
        <end position="953"/>
    </location>
</feature>
<feature type="transmembrane region" description="Helical" evidence="1">
    <location>
        <begin position="539"/>
        <end position="558"/>
    </location>
</feature>
<dbReference type="Gene3D" id="3.30.70.1320">
    <property type="entry name" value="Multidrug efflux transporter AcrB pore domain like"/>
    <property type="match status" value="1"/>
</dbReference>
<accession>A0A7W0C847</accession>
<dbReference type="SUPFAM" id="SSF82693">
    <property type="entry name" value="Multidrug efflux transporter AcrB pore domain, PN1, PN2, PC1 and PC2 subdomains"/>
    <property type="match status" value="3"/>
</dbReference>
<name>A0A7W0C847_9BACT</name>
<feature type="transmembrane region" description="Helical" evidence="1">
    <location>
        <begin position="1005"/>
        <end position="1028"/>
    </location>
</feature>
<dbReference type="GO" id="GO:0042910">
    <property type="term" value="F:xenobiotic transmembrane transporter activity"/>
    <property type="evidence" value="ECO:0007669"/>
    <property type="project" value="TreeGrafter"/>
</dbReference>
<feature type="transmembrane region" description="Helical" evidence="1">
    <location>
        <begin position="973"/>
        <end position="993"/>
    </location>
</feature>
<dbReference type="PANTHER" id="PTHR32063:SF0">
    <property type="entry name" value="SWARMING MOTILITY PROTEIN SWRC"/>
    <property type="match status" value="1"/>
</dbReference>
<dbReference type="PANTHER" id="PTHR32063">
    <property type="match status" value="1"/>
</dbReference>
<protein>
    <submittedName>
        <fullName evidence="2">Multidrug efflux pump subunit AcrB</fullName>
    </submittedName>
</protein>
<dbReference type="RefSeq" id="WP_181550589.1">
    <property type="nucleotide sequence ID" value="NZ_JACDUS010000003.1"/>
</dbReference>
<feature type="transmembrane region" description="Helical" evidence="1">
    <location>
        <begin position="442"/>
        <end position="466"/>
    </location>
</feature>
<gene>
    <name evidence="2" type="ORF">HNR65_001239</name>
</gene>
<evidence type="ECO:0000313" key="3">
    <source>
        <dbReference type="Proteomes" id="UP000525298"/>
    </source>
</evidence>